<evidence type="ECO:0000259" key="1">
    <source>
        <dbReference type="PROSITE" id="PS50026"/>
    </source>
</evidence>
<evidence type="ECO:0000259" key="2">
    <source>
        <dbReference type="PROSITE" id="PS51412"/>
    </source>
</evidence>
<accession>A0A1V0S8W5</accession>
<dbReference type="InterPro" id="IPR000742">
    <property type="entry name" value="EGF"/>
</dbReference>
<feature type="domain" description="EGF-like" evidence="1">
    <location>
        <begin position="335"/>
        <end position="372"/>
    </location>
</feature>
<dbReference type="PROSITE" id="PS00022">
    <property type="entry name" value="EGF_1"/>
    <property type="match status" value="1"/>
</dbReference>
<proteinExistence type="predicted"/>
<name>A0A1V0S8W5_9VIRU</name>
<reference evidence="3" key="1">
    <citation type="journal article" date="2017" name="Science">
        <title>Giant viruses with an expanded complement of translation system components.</title>
        <authorList>
            <person name="Schulz F."/>
            <person name="Yutin N."/>
            <person name="Ivanova N.N."/>
            <person name="Ortega D.R."/>
            <person name="Lee T.K."/>
            <person name="Vierheilig J."/>
            <person name="Daims H."/>
            <person name="Horn M."/>
            <person name="Wagner M."/>
            <person name="Jensen G.J."/>
            <person name="Kyrpides N.C."/>
            <person name="Koonin E.V."/>
            <person name="Woyke T."/>
        </authorList>
    </citation>
    <scope>NUCLEOTIDE SEQUENCE</scope>
    <source>
        <strain evidence="3">CTV1</strain>
    </source>
</reference>
<protein>
    <submittedName>
        <fullName evidence="3">MAC/perforin domain protein</fullName>
    </submittedName>
</protein>
<dbReference type="Pfam" id="PF01823">
    <property type="entry name" value="MACPF"/>
    <property type="match status" value="1"/>
</dbReference>
<dbReference type="PROSITE" id="PS50026">
    <property type="entry name" value="EGF_3"/>
    <property type="match status" value="1"/>
</dbReference>
<dbReference type="Gene3D" id="2.60.120.260">
    <property type="entry name" value="Galactose-binding domain-like"/>
    <property type="match status" value="1"/>
</dbReference>
<organism evidence="3">
    <name type="scientific">Catovirus CTV1</name>
    <dbReference type="NCBI Taxonomy" id="1977631"/>
    <lineage>
        <taxon>Viruses</taxon>
        <taxon>Varidnaviria</taxon>
        <taxon>Bamfordvirae</taxon>
        <taxon>Nucleocytoviricota</taxon>
        <taxon>Megaviricetes</taxon>
        <taxon>Imitervirales</taxon>
        <taxon>Mimiviridae</taxon>
        <taxon>Klosneuvirinae</taxon>
        <taxon>Catovirus</taxon>
    </lineage>
</organism>
<feature type="domain" description="MACPF" evidence="2">
    <location>
        <begin position="12"/>
        <end position="340"/>
    </location>
</feature>
<dbReference type="PROSITE" id="PS01186">
    <property type="entry name" value="EGF_2"/>
    <property type="match status" value="1"/>
</dbReference>
<evidence type="ECO:0000313" key="3">
    <source>
        <dbReference type="EMBL" id="ARF08078.1"/>
    </source>
</evidence>
<gene>
    <name evidence="3" type="ORF">Catovirus_1_128</name>
</gene>
<sequence length="595" mass="66974">MKILCLLLLLILISICKAIDVVEGSNMIGASYDIFSASPICDTPLCIMKSFKSNIFHLNYTHEPFGSCTKKLIPQHTDLRCISSTDFKSKTVKMSSLNELYESTSSSVKLDISGEFKELGIDSFSYSKSESTKEIINSILKMKKVLIVTKTIITVYEISMYDTEMELSNEFKNAIKYMPVGKFNDEIETYVRRMLNKFGPTYVNKLMLGGIGQNIMTIEKNSFEYLKESNYSFIEEASVELGISMGQRKEGSYDKKIHTKFMSYVESSETRTLGGTSGILDFNKWVTTVDTNSIPIYIELDWTPFLLDKNRFPNDPDIGNKKENFIKGIAKYAISPLYCYNNCSGNGECVSDKYFNMGKCNCKNGFAGIDCSEKVDLRVPIYQGSICGYSVALNIKQIRVINNIPQPPYAESYNQYVNNECDGLNVDKKCPLGYEQKIIYKLQDIVAGNEPDYLVDRYIVVSKFCSKQTNNSEPSPIGSICGISNGVNHMPCDNHNPYISCPSGYAQYKRNLQILYANGRVFYTNNMAFCWKNLENIPDYNGSICGMATEQDNWICGSNNPSSVTKPCPKDYMPFSMGGIGLSGNLRLCHRNIIV</sequence>
<dbReference type="EMBL" id="KY684083">
    <property type="protein sequence ID" value="ARF08078.1"/>
    <property type="molecule type" value="Genomic_DNA"/>
</dbReference>
<dbReference type="PROSITE" id="PS51412">
    <property type="entry name" value="MACPF_2"/>
    <property type="match status" value="1"/>
</dbReference>
<dbReference type="InterPro" id="IPR020864">
    <property type="entry name" value="MACPF"/>
</dbReference>